<evidence type="ECO:0000259" key="9">
    <source>
        <dbReference type="PROSITE" id="PS50893"/>
    </source>
</evidence>
<dbReference type="SUPFAM" id="SSF52540">
    <property type="entry name" value="P-loop containing nucleoside triphosphate hydrolases"/>
    <property type="match status" value="1"/>
</dbReference>
<dbReference type="SMART" id="SM00382">
    <property type="entry name" value="AAA"/>
    <property type="match status" value="1"/>
</dbReference>
<dbReference type="Pfam" id="PF00005">
    <property type="entry name" value="ABC_tran"/>
    <property type="match status" value="1"/>
</dbReference>
<accession>E0SSA7</accession>
<reference evidence="10 11" key="1">
    <citation type="journal article" date="2010" name="Stand. Genomic Sci.">
        <title>Complete genome sequence of Ignisphaera aggregans type strain (AQ1.S1).</title>
        <authorList>
            <person name="Goker M."/>
            <person name="Held B."/>
            <person name="Lapidus A."/>
            <person name="Nolan M."/>
            <person name="Spring S."/>
            <person name="Yasawong M."/>
            <person name="Lucas S."/>
            <person name="Glavina Del Rio T."/>
            <person name="Tice H."/>
            <person name="Cheng J.F."/>
            <person name="Goodwin L."/>
            <person name="Tapia R."/>
            <person name="Pitluck S."/>
            <person name="Liolios K."/>
            <person name="Ivanova N."/>
            <person name="Mavromatis K."/>
            <person name="Mikhailova N."/>
            <person name="Pati A."/>
            <person name="Chen A."/>
            <person name="Palaniappan K."/>
            <person name="Brambilla E."/>
            <person name="Land M."/>
            <person name="Hauser L."/>
            <person name="Chang Y.J."/>
            <person name="Jeffries C.D."/>
            <person name="Brettin T."/>
            <person name="Detter J.C."/>
            <person name="Han C."/>
            <person name="Rohde M."/>
            <person name="Sikorski J."/>
            <person name="Woyke T."/>
            <person name="Bristow J."/>
            <person name="Eisen J.A."/>
            <person name="Markowitz V."/>
            <person name="Hugenholtz P."/>
            <person name="Kyrpides N.C."/>
            <person name="Klenk H.P."/>
        </authorList>
    </citation>
    <scope>NUCLEOTIDE SEQUENCE [LARGE SCALE GENOMIC DNA]</scope>
    <source>
        <strain evidence="11">DSM 17230 / JCM 13409 / AQ1.S1</strain>
    </source>
</reference>
<protein>
    <submittedName>
        <fullName evidence="10">ABC transporter related</fullName>
    </submittedName>
</protein>
<dbReference type="InterPro" id="IPR017871">
    <property type="entry name" value="ABC_transporter-like_CS"/>
</dbReference>
<dbReference type="InterPro" id="IPR013563">
    <property type="entry name" value="Oligopep_ABC_C"/>
</dbReference>
<sequence>MVLDSTAIEMKDLSIGYETDYGVLWAVKGVSMNVPIGASICIVGESGSGKSTLGNAIAGLLPPYTVSKGILRVFDKIVIDNEKRDYRDIHGKIVVRIPQNPLSSLNPFITINEIFFDAIRARYRGITKDEIRRIIYSSLDYVELPRDVLNRYPHQLSGGMAQRVIIALAIALNSKIIVADEPTSSLDAYLRGLIATLISRIVRERNITLIMITHDILLASKICDKIAIMYRGYILEFGETKELIERPYHPYTQELIDASKLSKKDRMSNFMKSIGGKISGIGCIYSERCPYVFGKCSVHPEMRYVNNRGVACWRIFLER</sequence>
<dbReference type="AlphaFoldDB" id="E0SSA7"/>
<evidence type="ECO:0000256" key="4">
    <source>
        <dbReference type="ARBA" id="ARBA00022519"/>
    </source>
</evidence>
<dbReference type="InterPro" id="IPR050388">
    <property type="entry name" value="ABC_Ni/Peptide_Import"/>
</dbReference>
<evidence type="ECO:0000313" key="11">
    <source>
        <dbReference type="Proteomes" id="UP000001304"/>
    </source>
</evidence>
<gene>
    <name evidence="10" type="ordered locus">Igag_1767</name>
</gene>
<keyword evidence="8" id="KW-0472">Membrane</keyword>
<keyword evidence="11" id="KW-1185">Reference proteome</keyword>
<dbReference type="HOGENOM" id="CLU_000604_1_23_2"/>
<evidence type="ECO:0000256" key="6">
    <source>
        <dbReference type="ARBA" id="ARBA00022840"/>
    </source>
</evidence>
<keyword evidence="2" id="KW-0813">Transport</keyword>
<dbReference type="GO" id="GO:0015833">
    <property type="term" value="P:peptide transport"/>
    <property type="evidence" value="ECO:0007669"/>
    <property type="project" value="InterPro"/>
</dbReference>
<keyword evidence="7" id="KW-1278">Translocase</keyword>
<dbReference type="Gene3D" id="3.40.50.300">
    <property type="entry name" value="P-loop containing nucleotide triphosphate hydrolases"/>
    <property type="match status" value="1"/>
</dbReference>
<dbReference type="BioCyc" id="IAGG583356:GHAH-1754-MONOMER"/>
<evidence type="ECO:0000256" key="7">
    <source>
        <dbReference type="ARBA" id="ARBA00022967"/>
    </source>
</evidence>
<dbReference type="GO" id="GO:0005524">
    <property type="term" value="F:ATP binding"/>
    <property type="evidence" value="ECO:0007669"/>
    <property type="project" value="UniProtKB-KW"/>
</dbReference>
<dbReference type="InterPro" id="IPR003593">
    <property type="entry name" value="AAA+_ATPase"/>
</dbReference>
<comment type="subcellular location">
    <subcellularLocation>
        <location evidence="1">Cell membrane</location>
        <topology evidence="1">Peripheral membrane protein</topology>
    </subcellularLocation>
</comment>
<keyword evidence="3" id="KW-1003">Cell membrane</keyword>
<dbReference type="PROSITE" id="PS00211">
    <property type="entry name" value="ABC_TRANSPORTER_1"/>
    <property type="match status" value="1"/>
</dbReference>
<dbReference type="PANTHER" id="PTHR43297:SF14">
    <property type="entry name" value="ATPASE AAA-TYPE CORE DOMAIN-CONTAINING PROTEIN"/>
    <property type="match status" value="1"/>
</dbReference>
<dbReference type="InterPro" id="IPR027417">
    <property type="entry name" value="P-loop_NTPase"/>
</dbReference>
<proteinExistence type="predicted"/>
<dbReference type="Proteomes" id="UP000001304">
    <property type="component" value="Chromosome"/>
</dbReference>
<evidence type="ECO:0000256" key="1">
    <source>
        <dbReference type="ARBA" id="ARBA00004202"/>
    </source>
</evidence>
<dbReference type="EMBL" id="CP002098">
    <property type="protein sequence ID" value="ADM28564.1"/>
    <property type="molecule type" value="Genomic_DNA"/>
</dbReference>
<evidence type="ECO:0000256" key="8">
    <source>
        <dbReference type="ARBA" id="ARBA00023136"/>
    </source>
</evidence>
<evidence type="ECO:0000256" key="3">
    <source>
        <dbReference type="ARBA" id="ARBA00022475"/>
    </source>
</evidence>
<keyword evidence="5" id="KW-0547">Nucleotide-binding</keyword>
<dbReference type="Pfam" id="PF08352">
    <property type="entry name" value="oligo_HPY"/>
    <property type="match status" value="1"/>
</dbReference>
<dbReference type="GO" id="GO:0016887">
    <property type="term" value="F:ATP hydrolysis activity"/>
    <property type="evidence" value="ECO:0007669"/>
    <property type="project" value="InterPro"/>
</dbReference>
<dbReference type="GO" id="GO:0005886">
    <property type="term" value="C:plasma membrane"/>
    <property type="evidence" value="ECO:0007669"/>
    <property type="project" value="UniProtKB-SubCell"/>
</dbReference>
<evidence type="ECO:0000256" key="5">
    <source>
        <dbReference type="ARBA" id="ARBA00022741"/>
    </source>
</evidence>
<name>E0SSA7_IGNAA</name>
<feature type="domain" description="ABC transporter" evidence="9">
    <location>
        <begin position="8"/>
        <end position="256"/>
    </location>
</feature>
<dbReference type="PROSITE" id="PS50893">
    <property type="entry name" value="ABC_TRANSPORTER_2"/>
    <property type="match status" value="1"/>
</dbReference>
<keyword evidence="6" id="KW-0067">ATP-binding</keyword>
<dbReference type="KEGG" id="iag:Igag_1767"/>
<dbReference type="InterPro" id="IPR003439">
    <property type="entry name" value="ABC_transporter-like_ATP-bd"/>
</dbReference>
<dbReference type="PANTHER" id="PTHR43297">
    <property type="entry name" value="OLIGOPEPTIDE TRANSPORT ATP-BINDING PROTEIN APPD"/>
    <property type="match status" value="1"/>
</dbReference>
<dbReference type="STRING" id="583356.Igag_1767"/>
<dbReference type="NCBIfam" id="TIGR01727">
    <property type="entry name" value="oligo_HPY"/>
    <property type="match status" value="1"/>
</dbReference>
<evidence type="ECO:0000313" key="10">
    <source>
        <dbReference type="EMBL" id="ADM28564.1"/>
    </source>
</evidence>
<dbReference type="CDD" id="cd03257">
    <property type="entry name" value="ABC_NikE_OppD_transporters"/>
    <property type="match status" value="1"/>
</dbReference>
<organism evidence="10 11">
    <name type="scientific">Ignisphaera aggregans (strain DSM 17230 / JCM 13409 / AQ1.S1)</name>
    <dbReference type="NCBI Taxonomy" id="583356"/>
    <lineage>
        <taxon>Archaea</taxon>
        <taxon>Thermoproteota</taxon>
        <taxon>Thermoprotei</taxon>
        <taxon>Desulfurococcales</taxon>
        <taxon>Desulfurococcaceae</taxon>
        <taxon>Ignisphaera</taxon>
    </lineage>
</organism>
<evidence type="ECO:0000256" key="2">
    <source>
        <dbReference type="ARBA" id="ARBA00022448"/>
    </source>
</evidence>
<keyword evidence="4" id="KW-0997">Cell inner membrane</keyword>